<dbReference type="OrthoDB" id="9803968at2"/>
<dbReference type="EMBL" id="VDUZ01000070">
    <property type="protein sequence ID" value="TXL69881.1"/>
    <property type="molecule type" value="Genomic_DNA"/>
</dbReference>
<dbReference type="InterPro" id="IPR045851">
    <property type="entry name" value="AMP-bd_C_sf"/>
</dbReference>
<dbReference type="SUPFAM" id="SSF56801">
    <property type="entry name" value="Acetyl-CoA synthetase-like"/>
    <property type="match status" value="1"/>
</dbReference>
<dbReference type="InterPro" id="IPR050237">
    <property type="entry name" value="ATP-dep_AMP-bd_enzyme"/>
</dbReference>
<protein>
    <submittedName>
        <fullName evidence="3">AMP-binding protein</fullName>
    </submittedName>
</protein>
<name>A0A5C8P8S6_9HYPH</name>
<dbReference type="InterPro" id="IPR025110">
    <property type="entry name" value="AMP-bd_C"/>
</dbReference>
<feature type="domain" description="AMP-dependent synthetase/ligase" evidence="1">
    <location>
        <begin position="20"/>
        <end position="378"/>
    </location>
</feature>
<dbReference type="Pfam" id="PF00501">
    <property type="entry name" value="AMP-binding"/>
    <property type="match status" value="1"/>
</dbReference>
<accession>A0A5C8P8S6</accession>
<comment type="caution">
    <text evidence="3">The sequence shown here is derived from an EMBL/GenBank/DDBJ whole genome shotgun (WGS) entry which is preliminary data.</text>
</comment>
<dbReference type="PROSITE" id="PS00455">
    <property type="entry name" value="AMP_BINDING"/>
    <property type="match status" value="1"/>
</dbReference>
<dbReference type="AlphaFoldDB" id="A0A5C8P8S6"/>
<dbReference type="PANTHER" id="PTHR43767:SF7">
    <property type="entry name" value="MEDIUM_LONG-CHAIN-FATTY-ACID--COA LIGASE FADD8"/>
    <property type="match status" value="1"/>
</dbReference>
<dbReference type="InterPro" id="IPR042099">
    <property type="entry name" value="ANL_N_sf"/>
</dbReference>
<dbReference type="Proteomes" id="UP000321638">
    <property type="component" value="Unassembled WGS sequence"/>
</dbReference>
<gene>
    <name evidence="3" type="ORF">FHP25_37090</name>
</gene>
<dbReference type="Gene3D" id="3.40.50.12780">
    <property type="entry name" value="N-terminal domain of ligase-like"/>
    <property type="match status" value="1"/>
</dbReference>
<organism evidence="3 4">
    <name type="scientific">Vineibacter terrae</name>
    <dbReference type="NCBI Taxonomy" id="2586908"/>
    <lineage>
        <taxon>Bacteria</taxon>
        <taxon>Pseudomonadati</taxon>
        <taxon>Pseudomonadota</taxon>
        <taxon>Alphaproteobacteria</taxon>
        <taxon>Hyphomicrobiales</taxon>
        <taxon>Vineibacter</taxon>
    </lineage>
</organism>
<feature type="domain" description="AMP-binding enzyme C-terminal" evidence="2">
    <location>
        <begin position="428"/>
        <end position="503"/>
    </location>
</feature>
<sequence length="522" mass="56873">MTNATVHLPTTYADMMVTALDRFPDRIALVEGPQSITYRELKAQVSRISQALKDEGLRRGDGLAQLSNNSIAAVATQLAAYLLGLRYTPLHPLGSPDDHAYILQDADIAAFVFDPAAFEHHAERLLNQDFRPKHVLAHGPSTGALDLAAAARRQQPADLVPLAEPQDVVALLYTGGTSGRSKGVTLSNRAMVMNVFLTLTEWEWPTAIRFLCSTPITHASGCMLVPIFLRGGTVVLQAGFNAGDFLASIEQHRITATFLVPTMIYALLAQQKLRARDVSSLETVIYGGAPISPARLAEAVERFGPVFQQIYSQSEAPNCATVLRRHEHDLAQPHRLASCGRPIAGIAVAILDEQGTPVSRGQVGEICFRGPSLMEGYWRKPQETAEAFGSGWLHTGDLAYQDDAGYIYIVDRRKDMIVTGGFNVYPREVEDVLTAHPAVALAAVIGVPDGKWGEAVKAVVVRRQGARVSDAELIAFVKEKKGSVSAPKSVDFIEQLPTTSLGKPDKKAIRARYWSDQQRQVH</sequence>
<evidence type="ECO:0000313" key="4">
    <source>
        <dbReference type="Proteomes" id="UP000321638"/>
    </source>
</evidence>
<dbReference type="PANTHER" id="PTHR43767">
    <property type="entry name" value="LONG-CHAIN-FATTY-ACID--COA LIGASE"/>
    <property type="match status" value="1"/>
</dbReference>
<dbReference type="GO" id="GO:0016877">
    <property type="term" value="F:ligase activity, forming carbon-sulfur bonds"/>
    <property type="evidence" value="ECO:0007669"/>
    <property type="project" value="UniProtKB-ARBA"/>
</dbReference>
<evidence type="ECO:0000313" key="3">
    <source>
        <dbReference type="EMBL" id="TXL69881.1"/>
    </source>
</evidence>
<keyword evidence="4" id="KW-1185">Reference proteome</keyword>
<dbReference type="InterPro" id="IPR020845">
    <property type="entry name" value="AMP-binding_CS"/>
</dbReference>
<evidence type="ECO:0000259" key="2">
    <source>
        <dbReference type="Pfam" id="PF13193"/>
    </source>
</evidence>
<evidence type="ECO:0000259" key="1">
    <source>
        <dbReference type="Pfam" id="PF00501"/>
    </source>
</evidence>
<reference evidence="3 4" key="1">
    <citation type="submission" date="2019-06" db="EMBL/GenBank/DDBJ databases">
        <title>New taxonomy in bacterial strain CC-CFT640, isolated from vineyard.</title>
        <authorList>
            <person name="Lin S.-Y."/>
            <person name="Tsai C.-F."/>
            <person name="Young C.-C."/>
        </authorList>
    </citation>
    <scope>NUCLEOTIDE SEQUENCE [LARGE SCALE GENOMIC DNA]</scope>
    <source>
        <strain evidence="3 4">CC-CFT640</strain>
    </source>
</reference>
<dbReference type="Pfam" id="PF13193">
    <property type="entry name" value="AMP-binding_C"/>
    <property type="match status" value="1"/>
</dbReference>
<dbReference type="InterPro" id="IPR000873">
    <property type="entry name" value="AMP-dep_synth/lig_dom"/>
</dbReference>
<dbReference type="Gene3D" id="3.30.300.30">
    <property type="match status" value="1"/>
</dbReference>
<proteinExistence type="predicted"/>